<dbReference type="InterPro" id="IPR002048">
    <property type="entry name" value="EF_hand_dom"/>
</dbReference>
<accession>J8PGK9</accession>
<organism evidence="4 5">
    <name type="scientific">Saccharomyces arboricola (strain H-6 / AS 2.3317 / CBS 10644)</name>
    <name type="common">Yeast</name>
    <dbReference type="NCBI Taxonomy" id="1160507"/>
    <lineage>
        <taxon>Eukaryota</taxon>
        <taxon>Fungi</taxon>
        <taxon>Dikarya</taxon>
        <taxon>Ascomycota</taxon>
        <taxon>Saccharomycotina</taxon>
        <taxon>Saccharomycetes</taxon>
        <taxon>Saccharomycetales</taxon>
        <taxon>Saccharomycetaceae</taxon>
        <taxon>Saccharomyces</taxon>
    </lineage>
</organism>
<keyword evidence="1" id="KW-0677">Repeat</keyword>
<dbReference type="InterPro" id="IPR011992">
    <property type="entry name" value="EF-hand-dom_pair"/>
</dbReference>
<evidence type="ECO:0000256" key="1">
    <source>
        <dbReference type="ARBA" id="ARBA00022737"/>
    </source>
</evidence>
<feature type="domain" description="EF-hand" evidence="3">
    <location>
        <begin position="15"/>
        <end position="50"/>
    </location>
</feature>
<dbReference type="Pfam" id="PF13405">
    <property type="entry name" value="EF-hand_6"/>
    <property type="match status" value="1"/>
</dbReference>
<dbReference type="AlphaFoldDB" id="J8PGK9"/>
<sequence>MNHSESLTFNQLTQDYINKLKDAFQMLDEDEDGIINRKDLSKMYATLGKTLTDQEWSKMVPDNDTTTAEIGKEGVSFPIFLSIMGKNLSQFPEREELERSLKSIGSKDDLNVPLDVVIESLKEAGFENPEEEFAKLFKMFTTNQQTTDEKTFRGKLFLDSITD</sequence>
<dbReference type="PROSITE" id="PS00018">
    <property type="entry name" value="EF_HAND_1"/>
    <property type="match status" value="1"/>
</dbReference>
<keyword evidence="5" id="KW-1185">Reference proteome</keyword>
<dbReference type="HOGENOM" id="CLU_061288_9_2_1"/>
<evidence type="ECO:0000313" key="5">
    <source>
        <dbReference type="Proteomes" id="UP000006968"/>
    </source>
</evidence>
<dbReference type="SUPFAM" id="SSF47473">
    <property type="entry name" value="EF-hand"/>
    <property type="match status" value="1"/>
</dbReference>
<gene>
    <name evidence="4" type="ORF">SU7_3729</name>
</gene>
<name>J8PGK9_SACAR</name>
<dbReference type="Proteomes" id="UP000006968">
    <property type="component" value="Chromosome XVI"/>
</dbReference>
<dbReference type="PANTHER" id="PTHR23049">
    <property type="entry name" value="MYOSIN REGULATORY LIGHT CHAIN 2"/>
    <property type="match status" value="1"/>
</dbReference>
<evidence type="ECO:0000259" key="3">
    <source>
        <dbReference type="PROSITE" id="PS50222"/>
    </source>
</evidence>
<keyword evidence="2" id="KW-0106">Calcium</keyword>
<comment type="caution">
    <text evidence="4">The sequence shown here is derived from an EMBL/GenBank/DDBJ whole genome shotgun (WGS) entry which is preliminary data.</text>
</comment>
<evidence type="ECO:0000313" key="4">
    <source>
        <dbReference type="EMBL" id="EJS41245.1"/>
    </source>
</evidence>
<dbReference type="OrthoDB" id="429467at2759"/>
<reference evidence="4 5" key="1">
    <citation type="journal article" date="2013" name="BMC Genomics">
        <title>High quality de novo sequencing and assembly of the Saccharomyces arboricolus genome.</title>
        <authorList>
            <person name="Liti G."/>
            <person name="Nguyen Ba A.N."/>
            <person name="Blythe M."/>
            <person name="Mueller C.A."/>
            <person name="Bergstroem A."/>
            <person name="Cubillos F.A."/>
            <person name="Dafhnis-Calas F."/>
            <person name="Khoshraftar S."/>
            <person name="Malla S."/>
            <person name="Mehta N."/>
            <person name="Siow C.C."/>
            <person name="Warringer J."/>
            <person name="Moses A.M."/>
            <person name="Louis E.J."/>
            <person name="Nieduszynski C.A."/>
        </authorList>
    </citation>
    <scope>NUCLEOTIDE SEQUENCE [LARGE SCALE GENOMIC DNA]</scope>
    <source>
        <strain evidence="5">H-6 / AS 2.3317 / CBS 10644</strain>
    </source>
</reference>
<proteinExistence type="predicted"/>
<dbReference type="PROSITE" id="PS50222">
    <property type="entry name" value="EF_HAND_2"/>
    <property type="match status" value="1"/>
</dbReference>
<dbReference type="GO" id="GO:0005509">
    <property type="term" value="F:calcium ion binding"/>
    <property type="evidence" value="ECO:0007669"/>
    <property type="project" value="InterPro"/>
</dbReference>
<dbReference type="EMBL" id="ALIE01000197">
    <property type="protein sequence ID" value="EJS41245.1"/>
    <property type="molecule type" value="Genomic_DNA"/>
</dbReference>
<dbReference type="Gene3D" id="1.10.238.10">
    <property type="entry name" value="EF-hand"/>
    <property type="match status" value="1"/>
</dbReference>
<dbReference type="InterPro" id="IPR018247">
    <property type="entry name" value="EF_Hand_1_Ca_BS"/>
</dbReference>
<dbReference type="InterPro" id="IPR050403">
    <property type="entry name" value="Myosin_RLC"/>
</dbReference>
<evidence type="ECO:0000256" key="2">
    <source>
        <dbReference type="ARBA" id="ARBA00022837"/>
    </source>
</evidence>
<protein>
    <submittedName>
        <fullName evidence="4">Mlc2p</fullName>
    </submittedName>
</protein>